<dbReference type="CDD" id="cd00508">
    <property type="entry name" value="MopB_CT_Fdh-Nap-like"/>
    <property type="match status" value="1"/>
</dbReference>
<dbReference type="PANTHER" id="PTHR43105">
    <property type="entry name" value="RESPIRATORY NITRATE REDUCTASE"/>
    <property type="match status" value="1"/>
</dbReference>
<proteinExistence type="predicted"/>
<evidence type="ECO:0000256" key="5">
    <source>
        <dbReference type="ARBA" id="ARBA00022723"/>
    </source>
</evidence>
<comment type="cofactor">
    <cofactor evidence="2">
        <name>[4Fe-4S] cluster</name>
        <dbReference type="ChEBI" id="CHEBI:49883"/>
    </cofactor>
</comment>
<comment type="caution">
    <text evidence="10">The sequence shown here is derived from an EMBL/GenBank/DDBJ whole genome shotgun (WGS) entry which is preliminary data.</text>
</comment>
<evidence type="ECO:0000256" key="8">
    <source>
        <dbReference type="ARBA" id="ARBA00023014"/>
    </source>
</evidence>
<feature type="domain" description="Molybdopterin dinucleotide-binding" evidence="9">
    <location>
        <begin position="92"/>
        <end position="199"/>
    </location>
</feature>
<dbReference type="Pfam" id="PF01568">
    <property type="entry name" value="Molydop_binding"/>
    <property type="match status" value="1"/>
</dbReference>
<reference evidence="10" key="1">
    <citation type="journal article" date="2014" name="Int. J. Syst. Evol. Microbiol.">
        <title>Complete genome sequence of Corynebacterium casei LMG S-19264T (=DSM 44701T), isolated from a smear-ripened cheese.</title>
        <authorList>
            <consortium name="US DOE Joint Genome Institute (JGI-PGF)"/>
            <person name="Walter F."/>
            <person name="Albersmeier A."/>
            <person name="Kalinowski J."/>
            <person name="Ruckert C."/>
        </authorList>
    </citation>
    <scope>NUCLEOTIDE SEQUENCE</scope>
    <source>
        <strain evidence="10">CGMCC 1.15179</strain>
    </source>
</reference>
<keyword evidence="7" id="KW-0408">Iron</keyword>
<dbReference type="Gene3D" id="3.40.50.740">
    <property type="match status" value="1"/>
</dbReference>
<evidence type="ECO:0000256" key="4">
    <source>
        <dbReference type="ARBA" id="ARBA00022505"/>
    </source>
</evidence>
<evidence type="ECO:0000256" key="7">
    <source>
        <dbReference type="ARBA" id="ARBA00023004"/>
    </source>
</evidence>
<dbReference type="GO" id="GO:0046872">
    <property type="term" value="F:metal ion binding"/>
    <property type="evidence" value="ECO:0007669"/>
    <property type="project" value="UniProtKB-KW"/>
</dbReference>
<evidence type="ECO:0000256" key="3">
    <source>
        <dbReference type="ARBA" id="ARBA00022485"/>
    </source>
</evidence>
<dbReference type="SUPFAM" id="SSF53706">
    <property type="entry name" value="Formate dehydrogenase/DMSO reductase, domains 1-3"/>
    <property type="match status" value="1"/>
</dbReference>
<dbReference type="FunFam" id="2.40.40.20:FF:000005">
    <property type="entry name" value="Periplasmic nitrate reductase"/>
    <property type="match status" value="1"/>
</dbReference>
<keyword evidence="11" id="KW-1185">Reference proteome</keyword>
<keyword evidence="5" id="KW-0479">Metal-binding</keyword>
<keyword evidence="6" id="KW-0560">Oxidoreductase</keyword>
<dbReference type="GO" id="GO:0016491">
    <property type="term" value="F:oxidoreductase activity"/>
    <property type="evidence" value="ECO:0007669"/>
    <property type="project" value="UniProtKB-KW"/>
</dbReference>
<protein>
    <recommendedName>
        <fullName evidence="9">Molybdopterin dinucleotide-binding domain-containing protein</fullName>
    </recommendedName>
</protein>
<evidence type="ECO:0000313" key="10">
    <source>
        <dbReference type="EMBL" id="GGE15374.1"/>
    </source>
</evidence>
<evidence type="ECO:0000256" key="6">
    <source>
        <dbReference type="ARBA" id="ARBA00023002"/>
    </source>
</evidence>
<comment type="cofactor">
    <cofactor evidence="1">
        <name>Mo-bis(molybdopterin guanine dinucleotide)</name>
        <dbReference type="ChEBI" id="CHEBI:60539"/>
    </cofactor>
</comment>
<evidence type="ECO:0000256" key="1">
    <source>
        <dbReference type="ARBA" id="ARBA00001942"/>
    </source>
</evidence>
<evidence type="ECO:0000313" key="11">
    <source>
        <dbReference type="Proteomes" id="UP000625210"/>
    </source>
</evidence>
<keyword evidence="8" id="KW-0411">Iron-sulfur</keyword>
<accession>A0A8J2YCF1</accession>
<dbReference type="InterPro" id="IPR006657">
    <property type="entry name" value="MoPterin_dinucl-bd_dom"/>
</dbReference>
<evidence type="ECO:0000259" key="9">
    <source>
        <dbReference type="Pfam" id="PF01568"/>
    </source>
</evidence>
<sequence length="220" mass="25015">MLKGEYFSYSSAEEIFEELRRVSRGGVADYSGITYDRIEKEGGVFWPCPEEGEPGEDRLFTDGRFFHPDGRARLIPVPDASLPEEVGDEYPLVLTTGRLMAHYLTGVQTRRTPSLRRKDPEPLLYIHPVTARTLGVKDGELARVSSRRGEIRLKVKVTEKIREDTVFCPMHWGGEQCINRLTLDELDPYSRMPGFKACAVRVEPAASVEEELTERREVIV</sequence>
<keyword evidence="4" id="KW-0500">Molybdenum</keyword>
<keyword evidence="3" id="KW-0004">4Fe-4S</keyword>
<dbReference type="GO" id="GO:0016020">
    <property type="term" value="C:membrane"/>
    <property type="evidence" value="ECO:0007669"/>
    <property type="project" value="TreeGrafter"/>
</dbReference>
<dbReference type="Gene3D" id="2.40.40.20">
    <property type="match status" value="1"/>
</dbReference>
<dbReference type="Proteomes" id="UP000625210">
    <property type="component" value="Unassembled WGS sequence"/>
</dbReference>
<dbReference type="GO" id="GO:0043546">
    <property type="term" value="F:molybdopterin cofactor binding"/>
    <property type="evidence" value="ECO:0007669"/>
    <property type="project" value="InterPro"/>
</dbReference>
<organism evidence="10 11">
    <name type="scientific">Marinithermofilum abyssi</name>
    <dbReference type="NCBI Taxonomy" id="1571185"/>
    <lineage>
        <taxon>Bacteria</taxon>
        <taxon>Bacillati</taxon>
        <taxon>Bacillota</taxon>
        <taxon>Bacilli</taxon>
        <taxon>Bacillales</taxon>
        <taxon>Thermoactinomycetaceae</taxon>
        <taxon>Marinithermofilum</taxon>
    </lineage>
</organism>
<name>A0A8J2YCF1_9BACL</name>
<dbReference type="AlphaFoldDB" id="A0A8J2YCF1"/>
<reference evidence="10" key="2">
    <citation type="submission" date="2020-09" db="EMBL/GenBank/DDBJ databases">
        <authorList>
            <person name="Sun Q."/>
            <person name="Zhou Y."/>
        </authorList>
    </citation>
    <scope>NUCLEOTIDE SEQUENCE</scope>
    <source>
        <strain evidence="10">CGMCC 1.15179</strain>
    </source>
</reference>
<gene>
    <name evidence="10" type="ORF">GCM10011571_16180</name>
</gene>
<dbReference type="InterPro" id="IPR050123">
    <property type="entry name" value="Prok_molybdopt-oxidoreductase"/>
</dbReference>
<dbReference type="GO" id="GO:0051539">
    <property type="term" value="F:4 iron, 4 sulfur cluster binding"/>
    <property type="evidence" value="ECO:0007669"/>
    <property type="project" value="UniProtKB-KW"/>
</dbReference>
<dbReference type="EMBL" id="BMHQ01000005">
    <property type="protein sequence ID" value="GGE15374.1"/>
    <property type="molecule type" value="Genomic_DNA"/>
</dbReference>
<evidence type="ECO:0000256" key="2">
    <source>
        <dbReference type="ARBA" id="ARBA00001966"/>
    </source>
</evidence>
<dbReference type="InterPro" id="IPR009010">
    <property type="entry name" value="Asp_de-COase-like_dom_sf"/>
</dbReference>
<dbReference type="PANTHER" id="PTHR43105:SF10">
    <property type="entry name" value="NADH-QUINONE OXIDOREDUCTASE SUBUNIT G"/>
    <property type="match status" value="1"/>
</dbReference>
<dbReference type="SUPFAM" id="SSF50692">
    <property type="entry name" value="ADC-like"/>
    <property type="match status" value="1"/>
</dbReference>